<dbReference type="InterPro" id="IPR016024">
    <property type="entry name" value="ARM-type_fold"/>
</dbReference>
<feature type="domain" description="Protein zer-1 homolog-like C-terminal" evidence="2">
    <location>
        <begin position="1"/>
        <end position="130"/>
    </location>
</feature>
<comment type="caution">
    <text evidence="3">The sequence shown here is derived from an EMBL/GenBank/DDBJ whole genome shotgun (WGS) entry which is preliminary data.</text>
</comment>
<dbReference type="InterPro" id="IPR051341">
    <property type="entry name" value="Zyg-11_UBL_adapter"/>
</dbReference>
<keyword evidence="4" id="KW-1185">Reference proteome</keyword>
<dbReference type="PANTHER" id="PTHR12904">
    <property type="match status" value="1"/>
</dbReference>
<dbReference type="AlphaFoldDB" id="A0A7J7J063"/>
<evidence type="ECO:0000313" key="3">
    <source>
        <dbReference type="EMBL" id="KAF6019550.1"/>
    </source>
</evidence>
<dbReference type="OrthoDB" id="5783533at2759"/>
<dbReference type="PANTHER" id="PTHR12904:SF22">
    <property type="entry name" value="ZYG-11 FAMILY MEMBER B, CELL CYCLE REGULATOR"/>
    <property type="match status" value="1"/>
</dbReference>
<accession>A0A7J7J063</accession>
<sequence length="367" mass="41595">MASTACLYNLTREESGTRIHPDSMRLAVHHILESMAKYPAMNSYRNCLLILCTDKMLVEVNFDKYRCAKLVMECLCKFEDTSIVRMVLAIVSILAARITTEQTSSLASNRQYMTRLLEITRDKLMQRSTDFACQTFTELDGISLVMDCLNKYEDIDDAEAKVQIQTKVVGLLNNIAEVKELREMLITRRFIDTMRNSLKSDSSEQRYFSGGILANLLSDSTNAAWDNLVAEYRSTESEVKRGYYFIGLVVIIANNGYISLVPSGNCYGSLQVLPSFYSSLNSFTSLASQYWALWAVHHVCTKDPTKYVPMLTRDGVYECIVRLSMQSEDTSCSQVLELARNLHDFVSDFQNGSLNDQNLLPTTIETK</sequence>
<dbReference type="EMBL" id="VXIV02003221">
    <property type="protein sequence ID" value="KAF6019550.1"/>
    <property type="molecule type" value="Genomic_DNA"/>
</dbReference>
<organism evidence="3 4">
    <name type="scientific">Bugula neritina</name>
    <name type="common">Brown bryozoan</name>
    <name type="synonym">Sertularia neritina</name>
    <dbReference type="NCBI Taxonomy" id="10212"/>
    <lineage>
        <taxon>Eukaryota</taxon>
        <taxon>Metazoa</taxon>
        <taxon>Spiralia</taxon>
        <taxon>Lophotrochozoa</taxon>
        <taxon>Bryozoa</taxon>
        <taxon>Gymnolaemata</taxon>
        <taxon>Cheilostomatida</taxon>
        <taxon>Flustrina</taxon>
        <taxon>Buguloidea</taxon>
        <taxon>Bugulidae</taxon>
        <taxon>Bugula</taxon>
    </lineage>
</organism>
<evidence type="ECO:0000259" key="2">
    <source>
        <dbReference type="Pfam" id="PF22964"/>
    </source>
</evidence>
<dbReference type="GO" id="GO:0031462">
    <property type="term" value="C:Cul2-RING ubiquitin ligase complex"/>
    <property type="evidence" value="ECO:0007669"/>
    <property type="project" value="TreeGrafter"/>
</dbReference>
<dbReference type="SUPFAM" id="SSF48371">
    <property type="entry name" value="ARM repeat"/>
    <property type="match status" value="1"/>
</dbReference>
<name>A0A7J7J063_BUGNE</name>
<evidence type="ECO:0000256" key="1">
    <source>
        <dbReference type="ARBA" id="ARBA00022786"/>
    </source>
</evidence>
<gene>
    <name evidence="3" type="ORF">EB796_022123</name>
</gene>
<protein>
    <recommendedName>
        <fullName evidence="2">Protein zer-1 homolog-like C-terminal domain-containing protein</fullName>
    </recommendedName>
</protein>
<keyword evidence="1" id="KW-0833">Ubl conjugation pathway</keyword>
<reference evidence="3" key="1">
    <citation type="submission" date="2020-06" db="EMBL/GenBank/DDBJ databases">
        <title>Draft genome of Bugula neritina, a colonial animal packing powerful symbionts and potential medicines.</title>
        <authorList>
            <person name="Rayko M."/>
        </authorList>
    </citation>
    <scope>NUCLEOTIDE SEQUENCE [LARGE SCALE GENOMIC DNA]</scope>
    <source>
        <strain evidence="3">Kwan_BN1</strain>
    </source>
</reference>
<dbReference type="InterPro" id="IPR055142">
    <property type="entry name" value="ZER1-like_C"/>
</dbReference>
<proteinExistence type="predicted"/>
<feature type="domain" description="Protein zer-1 homolog-like C-terminal" evidence="2">
    <location>
        <begin position="275"/>
        <end position="342"/>
    </location>
</feature>
<dbReference type="Proteomes" id="UP000593567">
    <property type="component" value="Unassembled WGS sequence"/>
</dbReference>
<evidence type="ECO:0000313" key="4">
    <source>
        <dbReference type="Proteomes" id="UP000593567"/>
    </source>
</evidence>
<dbReference type="Pfam" id="PF22964">
    <property type="entry name" value="ZER1-like_2nd"/>
    <property type="match status" value="2"/>
</dbReference>
<dbReference type="InterPro" id="IPR011989">
    <property type="entry name" value="ARM-like"/>
</dbReference>
<dbReference type="Gene3D" id="1.25.10.10">
    <property type="entry name" value="Leucine-rich Repeat Variant"/>
    <property type="match status" value="1"/>
</dbReference>